<sequence>MSYLLNDVYGMYKCDISGGICFMGAKTIIGEEVIGKDGKKLGNIEELMIDMKTRHVAYALMSFGGFWGMGERLFAVPFRALKNDGEKGHLFLDVDEEAINNAPYIEKDYWPDMADKNWIREIHAFYGVEPYQMGM</sequence>
<proteinExistence type="predicted"/>
<dbReference type="HOGENOM" id="CLU_108884_1_1_4"/>
<dbReference type="SUPFAM" id="SSF50346">
    <property type="entry name" value="PRC-barrel domain"/>
    <property type="match status" value="1"/>
</dbReference>
<gene>
    <name evidence="2" type="ORF">OFAG_00004</name>
</gene>
<dbReference type="Proteomes" id="UP000003973">
    <property type="component" value="Unassembled WGS sequence"/>
</dbReference>
<organism evidence="2 3">
    <name type="scientific">Oxalobacter paraformigenes</name>
    <dbReference type="NCBI Taxonomy" id="556268"/>
    <lineage>
        <taxon>Bacteria</taxon>
        <taxon>Pseudomonadati</taxon>
        <taxon>Pseudomonadota</taxon>
        <taxon>Betaproteobacteria</taxon>
        <taxon>Burkholderiales</taxon>
        <taxon>Oxalobacteraceae</taxon>
        <taxon>Oxalobacter</taxon>
    </lineage>
</organism>
<comment type="caution">
    <text evidence="2">The sequence shown here is derived from an EMBL/GenBank/DDBJ whole genome shotgun (WGS) entry which is preliminary data.</text>
</comment>
<dbReference type="Pfam" id="PF05239">
    <property type="entry name" value="PRC"/>
    <property type="match status" value="1"/>
</dbReference>
<dbReference type="InterPro" id="IPR011033">
    <property type="entry name" value="PRC_barrel-like_sf"/>
</dbReference>
<dbReference type="eggNOG" id="COG1873">
    <property type="taxonomic scope" value="Bacteria"/>
</dbReference>
<accession>C3X6T8</accession>
<dbReference type="EMBL" id="ACDP02000029">
    <property type="protein sequence ID" value="EEO26851.2"/>
    <property type="molecule type" value="Genomic_DNA"/>
</dbReference>
<evidence type="ECO:0000313" key="2">
    <source>
        <dbReference type="EMBL" id="EEO26851.2"/>
    </source>
</evidence>
<dbReference type="RefSeq" id="WP_020995371.1">
    <property type="nucleotide sequence ID" value="NZ_CABMNL010000001.1"/>
</dbReference>
<dbReference type="PANTHER" id="PTHR36505">
    <property type="entry name" value="BLR1072 PROTEIN"/>
    <property type="match status" value="1"/>
</dbReference>
<evidence type="ECO:0000259" key="1">
    <source>
        <dbReference type="Pfam" id="PF05239"/>
    </source>
</evidence>
<name>C3X6T8_9BURK</name>
<evidence type="ECO:0000313" key="3">
    <source>
        <dbReference type="Proteomes" id="UP000003973"/>
    </source>
</evidence>
<dbReference type="PANTHER" id="PTHR36505:SF1">
    <property type="entry name" value="BLR1072 PROTEIN"/>
    <property type="match status" value="1"/>
</dbReference>
<feature type="domain" description="PRC-barrel" evidence="1">
    <location>
        <begin position="23"/>
        <end position="98"/>
    </location>
</feature>
<keyword evidence="3" id="KW-1185">Reference proteome</keyword>
<dbReference type="Gene3D" id="2.30.30.240">
    <property type="entry name" value="PRC-barrel domain"/>
    <property type="match status" value="1"/>
</dbReference>
<protein>
    <recommendedName>
        <fullName evidence="1">PRC-barrel domain-containing protein</fullName>
    </recommendedName>
</protein>
<dbReference type="InterPro" id="IPR027275">
    <property type="entry name" value="PRC-brl_dom"/>
</dbReference>
<dbReference type="AlphaFoldDB" id="C3X6T8"/>
<reference evidence="2" key="1">
    <citation type="submission" date="2011-10" db="EMBL/GenBank/DDBJ databases">
        <title>The Genome Sequence of Oxalobacter formigenes HOxBLS.</title>
        <authorList>
            <consortium name="The Broad Institute Genome Sequencing Platform"/>
            <person name="Earl A."/>
            <person name="Ward D."/>
            <person name="Feldgarden M."/>
            <person name="Gevers D."/>
            <person name="Allison M.J."/>
            <person name="Humphrey S."/>
            <person name="Young S.K."/>
            <person name="Zeng Q."/>
            <person name="Gargeya S."/>
            <person name="Fitzgerald M."/>
            <person name="Haas B."/>
            <person name="Abouelleil A."/>
            <person name="Alvarado L."/>
            <person name="Arachchi H.M."/>
            <person name="Berlin A."/>
            <person name="Brown A."/>
            <person name="Chapman S.B."/>
            <person name="Chen Z."/>
            <person name="Dunbar C."/>
            <person name="Freedman E."/>
            <person name="Gearin G."/>
            <person name="Goldberg J."/>
            <person name="Griggs A."/>
            <person name="Gujja S."/>
            <person name="Heiman D."/>
            <person name="Howarth C."/>
            <person name="Larson L."/>
            <person name="Lui A."/>
            <person name="MacDonald P.J.P."/>
            <person name="Montmayeur A."/>
            <person name="Murphy C."/>
            <person name="Neiman D."/>
            <person name="Pearson M."/>
            <person name="Priest M."/>
            <person name="Roberts A."/>
            <person name="Saif S."/>
            <person name="Shea T."/>
            <person name="Shenoy N."/>
            <person name="Sisk P."/>
            <person name="Stolte C."/>
            <person name="Sykes S."/>
            <person name="Wortman J."/>
            <person name="Nusbaum C."/>
            <person name="Birren B."/>
        </authorList>
    </citation>
    <scope>NUCLEOTIDE SEQUENCE [LARGE SCALE GENOMIC DNA]</scope>
    <source>
        <strain evidence="2">HOxBLS</strain>
    </source>
</reference>